<proteinExistence type="predicted"/>
<keyword evidence="3" id="KW-1185">Reference proteome</keyword>
<dbReference type="EMBL" id="CP072842">
    <property type="protein sequence ID" value="QTV06625.1"/>
    <property type="molecule type" value="Genomic_DNA"/>
</dbReference>
<dbReference type="Pfam" id="PF00534">
    <property type="entry name" value="Glycos_transf_1"/>
    <property type="match status" value="1"/>
</dbReference>
<protein>
    <submittedName>
        <fullName evidence="2">Glycosyltransferase family 4 protein</fullName>
    </submittedName>
</protein>
<dbReference type="Gene3D" id="3.40.50.2000">
    <property type="entry name" value="Glycogen Phosphorylase B"/>
    <property type="match status" value="2"/>
</dbReference>
<dbReference type="InterPro" id="IPR001296">
    <property type="entry name" value="Glyco_trans_1"/>
</dbReference>
<evidence type="ECO:0000259" key="1">
    <source>
        <dbReference type="Pfam" id="PF00534"/>
    </source>
</evidence>
<dbReference type="SUPFAM" id="SSF53756">
    <property type="entry name" value="UDP-Glycosyltransferase/glycogen phosphorylase"/>
    <property type="match status" value="1"/>
</dbReference>
<organism evidence="2 3">
    <name type="scientific">Faecalibacter bovis</name>
    <dbReference type="NCBI Taxonomy" id="2898187"/>
    <lineage>
        <taxon>Bacteria</taxon>
        <taxon>Pseudomonadati</taxon>
        <taxon>Bacteroidota</taxon>
        <taxon>Flavobacteriia</taxon>
        <taxon>Flavobacteriales</taxon>
        <taxon>Weeksellaceae</taxon>
        <taxon>Faecalibacter</taxon>
    </lineage>
</organism>
<accession>A0ABX7XFB9</accession>
<feature type="domain" description="Glycosyl transferase family 1" evidence="1">
    <location>
        <begin position="192"/>
        <end position="348"/>
    </location>
</feature>
<evidence type="ECO:0000313" key="2">
    <source>
        <dbReference type="EMBL" id="QTV06625.1"/>
    </source>
</evidence>
<dbReference type="Proteomes" id="UP000672011">
    <property type="component" value="Chromosome"/>
</dbReference>
<dbReference type="PANTHER" id="PTHR12526">
    <property type="entry name" value="GLYCOSYLTRANSFERASE"/>
    <property type="match status" value="1"/>
</dbReference>
<evidence type="ECO:0000313" key="3">
    <source>
        <dbReference type="Proteomes" id="UP000672011"/>
    </source>
</evidence>
<dbReference type="PANTHER" id="PTHR12526:SF630">
    <property type="entry name" value="GLYCOSYLTRANSFERASE"/>
    <property type="match status" value="1"/>
</dbReference>
<reference evidence="2 3" key="1">
    <citation type="journal article" date="2021" name="Int. J. Syst. Evol. Microbiol.">
        <title>Faecalibacter bovis sp. nov., isolated from cow faeces.</title>
        <authorList>
            <person name="Li F."/>
            <person name="Zhao W."/>
            <person name="Hong Q."/>
            <person name="Shao Q."/>
            <person name="Song J."/>
            <person name="Yang S."/>
        </authorList>
    </citation>
    <scope>NUCLEOTIDE SEQUENCE [LARGE SCALE GENOMIC DNA]</scope>
    <source>
        <strain evidence="2 3">ZY171143</strain>
    </source>
</reference>
<gene>
    <name evidence="2" type="ORF">J9309_04690</name>
</gene>
<sequence length="368" mass="42482">MKIVFNTDQIYLHGGIEKVMATKVNYWVTLPNVEVFIVTTEQQEKVPCYTLDSRVQLIDLGVNYNRSQSYFSKENIKKAFLHFKKQKALFRKLQPDVIISPNFNFDHYWLPFIKGDSKLIKERHSSRYLEPHQRQYSSFLGKLKFKLTDWIESQYNHIVVLNKDEAYYVETNNAVVIPNPIDPTPLYAHLQNKQVMAAGRIAAVKGFDQLIEAWKIVYQHAPDWQLHIYGDNYGSTQQDLEMLIKNYQLDEVIIFKGSVSNIPEVMTHYNIYALTSVTECFPTVLLEALNVGLPVVSYDCPNGPRNILIHGEDGLLVQNQNPLDLANGIVELIQNSLQLQNMSLKGRQNINRFSTASVMQQWNNLLNL</sequence>
<dbReference type="CDD" id="cd03820">
    <property type="entry name" value="GT4_AmsD-like"/>
    <property type="match status" value="1"/>
</dbReference>
<dbReference type="RefSeq" id="WP_230477385.1">
    <property type="nucleotide sequence ID" value="NZ_CP072842.1"/>
</dbReference>
<name>A0ABX7XFB9_9FLAO</name>
<reference evidence="3" key="2">
    <citation type="submission" date="2021-04" db="EMBL/GenBank/DDBJ databases">
        <title>Taxonomy of Flavobacteriaceae bacterium ZY171143.</title>
        <authorList>
            <person name="Li F."/>
        </authorList>
    </citation>
    <scope>NUCLEOTIDE SEQUENCE [LARGE SCALE GENOMIC DNA]</scope>
    <source>
        <strain evidence="3">ZY171143</strain>
    </source>
</reference>